<comment type="PTM">
    <text evidence="6">Methylated by PrmC. Methylation increases the termination efficiency of RF2.</text>
</comment>
<organism evidence="8 9">
    <name type="scientific">Megamonas hypermegale</name>
    <dbReference type="NCBI Taxonomy" id="158847"/>
    <lineage>
        <taxon>Bacteria</taxon>
        <taxon>Bacillati</taxon>
        <taxon>Bacillota</taxon>
        <taxon>Negativicutes</taxon>
        <taxon>Selenomonadales</taxon>
        <taxon>Selenomonadaceae</taxon>
        <taxon>Megamonas</taxon>
    </lineage>
</organism>
<name>A0A921L7L1_9FIRM</name>
<dbReference type="AlphaFoldDB" id="A0A921L7L1"/>
<evidence type="ECO:0000256" key="4">
    <source>
        <dbReference type="ARBA" id="ARBA00022481"/>
    </source>
</evidence>
<dbReference type="InterPro" id="IPR005139">
    <property type="entry name" value="PCRF"/>
</dbReference>
<gene>
    <name evidence="6 8" type="primary">prfB</name>
    <name evidence="8" type="ORF">K8V65_05030</name>
</gene>
<evidence type="ECO:0000256" key="5">
    <source>
        <dbReference type="ARBA" id="ARBA00022917"/>
    </source>
</evidence>
<dbReference type="GO" id="GO:0016149">
    <property type="term" value="F:translation release factor activity, codon specific"/>
    <property type="evidence" value="ECO:0007669"/>
    <property type="project" value="UniProtKB-UniRule"/>
</dbReference>
<dbReference type="PROSITE" id="PS00745">
    <property type="entry name" value="RF_PROK_I"/>
    <property type="match status" value="1"/>
</dbReference>
<dbReference type="NCBIfam" id="TIGR00020">
    <property type="entry name" value="prfB"/>
    <property type="match status" value="1"/>
</dbReference>
<dbReference type="Gene3D" id="1.20.58.410">
    <property type="entry name" value="Release factor"/>
    <property type="match status" value="1"/>
</dbReference>
<dbReference type="InterPro" id="IPR004374">
    <property type="entry name" value="PrfB"/>
</dbReference>
<dbReference type="InterPro" id="IPR045853">
    <property type="entry name" value="Pep_chain_release_fac_I_sf"/>
</dbReference>
<dbReference type="Pfam" id="PF00472">
    <property type="entry name" value="RF-1"/>
    <property type="match status" value="1"/>
</dbReference>
<dbReference type="Proteomes" id="UP000780768">
    <property type="component" value="Unassembled WGS sequence"/>
</dbReference>
<sequence>MLEDLRTTIVAIEKKLNEMGDSLDIARKEEKIAELEYKMGEPTFWDNPEQAQKITQELNDVKAGVDKYKHILQKFEDMQVLWEMGMEDKDESVLPDVENEIKEINQEMEQLELELLLSGKYDANNAILTLHAGAGGTEAQDWTQMLLRMYGRWAERNGFSVETVDLLPGDEAGVKSVTLMIKGHNAYGYLKSEKGVHRLVRISPFDANSRRHTSFSACDVMPEIDDDVEVDINMADVRVDTYRASGAGGQHINKTDSAVRMTHIPTGIVAQCQSERSQLQNREQCLRLLRARLFELEMQKKEKELAALEGDQQKIEWGSQIRSYVFHPYNLVKDHRTNTETSDTQGVMDGDINRFIEAYLHAKANHQI</sequence>
<dbReference type="HAMAP" id="MF_00094">
    <property type="entry name" value="Rel_fac_2"/>
    <property type="match status" value="1"/>
</dbReference>
<dbReference type="Gene3D" id="3.30.160.20">
    <property type="match status" value="1"/>
</dbReference>
<evidence type="ECO:0000256" key="3">
    <source>
        <dbReference type="ARBA" id="ARBA00019192"/>
    </source>
</evidence>
<evidence type="ECO:0000313" key="9">
    <source>
        <dbReference type="Proteomes" id="UP000780768"/>
    </source>
</evidence>
<dbReference type="Gene3D" id="3.30.70.1660">
    <property type="match status" value="1"/>
</dbReference>
<comment type="similarity">
    <text evidence="2 6">Belongs to the prokaryotic/mitochondrial release factor family.</text>
</comment>
<dbReference type="PANTHER" id="PTHR43116:SF3">
    <property type="entry name" value="CLASS I PEPTIDE CHAIN RELEASE FACTOR"/>
    <property type="match status" value="1"/>
</dbReference>
<keyword evidence="5 6" id="KW-0648">Protein biosynthesis</keyword>
<feature type="domain" description="Prokaryotic-type class I peptide chain release factors" evidence="7">
    <location>
        <begin position="243"/>
        <end position="259"/>
    </location>
</feature>
<evidence type="ECO:0000313" key="8">
    <source>
        <dbReference type="EMBL" id="HJF85005.1"/>
    </source>
</evidence>
<evidence type="ECO:0000259" key="7">
    <source>
        <dbReference type="PROSITE" id="PS00745"/>
    </source>
</evidence>
<dbReference type="Pfam" id="PF03462">
    <property type="entry name" value="PCRF"/>
    <property type="match status" value="1"/>
</dbReference>
<evidence type="ECO:0000256" key="6">
    <source>
        <dbReference type="HAMAP-Rule" id="MF_00094"/>
    </source>
</evidence>
<reference evidence="8" key="1">
    <citation type="journal article" date="2021" name="PeerJ">
        <title>Extensive microbial diversity within the chicken gut microbiome revealed by metagenomics and culture.</title>
        <authorList>
            <person name="Gilroy R."/>
            <person name="Ravi A."/>
            <person name="Getino M."/>
            <person name="Pursley I."/>
            <person name="Horton D.L."/>
            <person name="Alikhan N.F."/>
            <person name="Baker D."/>
            <person name="Gharbi K."/>
            <person name="Hall N."/>
            <person name="Watson M."/>
            <person name="Adriaenssens E.M."/>
            <person name="Foster-Nyarko E."/>
            <person name="Jarju S."/>
            <person name="Secka A."/>
            <person name="Antonio M."/>
            <person name="Oren A."/>
            <person name="Chaudhuri R.R."/>
            <person name="La Ragione R."/>
            <person name="Hildebrand F."/>
            <person name="Pallen M.J."/>
        </authorList>
    </citation>
    <scope>NUCLEOTIDE SEQUENCE</scope>
    <source>
        <strain evidence="8">7318</strain>
    </source>
</reference>
<dbReference type="PANTHER" id="PTHR43116">
    <property type="entry name" value="PEPTIDE CHAIN RELEASE FACTOR 2"/>
    <property type="match status" value="1"/>
</dbReference>
<dbReference type="SMART" id="SM00937">
    <property type="entry name" value="PCRF"/>
    <property type="match status" value="1"/>
</dbReference>
<dbReference type="InterPro" id="IPR000352">
    <property type="entry name" value="Pep_chain_release_fac_I"/>
</dbReference>
<dbReference type="SUPFAM" id="SSF75620">
    <property type="entry name" value="Release factor"/>
    <property type="match status" value="1"/>
</dbReference>
<evidence type="ECO:0000256" key="2">
    <source>
        <dbReference type="ARBA" id="ARBA00010835"/>
    </source>
</evidence>
<keyword evidence="6" id="KW-0963">Cytoplasm</keyword>
<comment type="subcellular location">
    <subcellularLocation>
        <location evidence="6">Cytoplasm</location>
    </subcellularLocation>
</comment>
<protein>
    <recommendedName>
        <fullName evidence="3 6">Peptide chain release factor 2</fullName>
        <shortName evidence="6">RF-2</shortName>
    </recommendedName>
</protein>
<dbReference type="RefSeq" id="WP_289547915.1">
    <property type="nucleotide sequence ID" value="NZ_CAKMHU010000020.1"/>
</dbReference>
<dbReference type="FunFam" id="3.30.160.20:FF:000010">
    <property type="entry name" value="Peptide chain release factor 2"/>
    <property type="match status" value="1"/>
</dbReference>
<comment type="caution">
    <text evidence="8">The sequence shown here is derived from an EMBL/GenBank/DDBJ whole genome shotgun (WGS) entry which is preliminary data.</text>
</comment>
<evidence type="ECO:0000256" key="1">
    <source>
        <dbReference type="ARBA" id="ARBA00002613"/>
    </source>
</evidence>
<comment type="function">
    <text evidence="1 6">Peptide chain release factor 2 directs the termination of translation in response to the peptide chain termination codons UGA and UAA.</text>
</comment>
<reference evidence="8" key="2">
    <citation type="submission" date="2021-09" db="EMBL/GenBank/DDBJ databases">
        <authorList>
            <person name="Gilroy R."/>
        </authorList>
    </citation>
    <scope>NUCLEOTIDE SEQUENCE</scope>
    <source>
        <strain evidence="8">7318</strain>
    </source>
</reference>
<dbReference type="EMBL" id="DYVR01000136">
    <property type="protein sequence ID" value="HJF85005.1"/>
    <property type="molecule type" value="Genomic_DNA"/>
</dbReference>
<feature type="modified residue" description="N5-methylglutamine" evidence="6">
    <location>
        <position position="250"/>
    </location>
</feature>
<accession>A0A921L7L1</accession>
<dbReference type="GO" id="GO:0005737">
    <property type="term" value="C:cytoplasm"/>
    <property type="evidence" value="ECO:0007669"/>
    <property type="project" value="UniProtKB-SubCell"/>
</dbReference>
<keyword evidence="4 6" id="KW-0488">Methylation</keyword>
<proteinExistence type="inferred from homology"/>